<evidence type="ECO:0000313" key="2">
    <source>
        <dbReference type="EMBL" id="MDR9896931.1"/>
    </source>
</evidence>
<name>A0AAP5M6E9_9CYAN</name>
<reference evidence="3" key="1">
    <citation type="journal article" date="2021" name="Science">
        <title>Hunting the eagle killer: A cyanobacterial neurotoxin causes vacuolar myelinopathy.</title>
        <authorList>
            <person name="Breinlinger S."/>
            <person name="Phillips T.J."/>
            <person name="Haram B.N."/>
            <person name="Mares J."/>
            <person name="Martinez Yerena J.A."/>
            <person name="Hrouzek P."/>
            <person name="Sobotka R."/>
            <person name="Henderson W.M."/>
            <person name="Schmieder P."/>
            <person name="Williams S.M."/>
            <person name="Lauderdale J.D."/>
            <person name="Wilde H.D."/>
            <person name="Gerrin W."/>
            <person name="Kust A."/>
            <person name="Washington J.W."/>
            <person name="Wagner C."/>
            <person name="Geier B."/>
            <person name="Liebeke M."/>
            <person name="Enke H."/>
            <person name="Niedermeyer T.H.J."/>
            <person name="Wilde S.B."/>
        </authorList>
    </citation>
    <scope>NUCLEOTIDE SEQUENCE [LARGE SCALE GENOMIC DNA]</scope>
    <source>
        <strain evidence="3">Thurmond2011</strain>
    </source>
</reference>
<dbReference type="Proteomes" id="UP000667802">
    <property type="component" value="Unassembled WGS sequence"/>
</dbReference>
<feature type="domain" description="STAS" evidence="1">
    <location>
        <begin position="1"/>
        <end position="78"/>
    </location>
</feature>
<dbReference type="EMBL" id="JAALHA020000010">
    <property type="protein sequence ID" value="MDR9896931.1"/>
    <property type="molecule type" value="Genomic_DNA"/>
</dbReference>
<gene>
    <name evidence="2" type="ORF">G7B40_020510</name>
</gene>
<dbReference type="Gene3D" id="3.30.750.24">
    <property type="entry name" value="STAS domain"/>
    <property type="match status" value="1"/>
</dbReference>
<dbReference type="InterPro" id="IPR036513">
    <property type="entry name" value="STAS_dom_sf"/>
</dbReference>
<dbReference type="InterPro" id="IPR002645">
    <property type="entry name" value="STAS_dom"/>
</dbReference>
<organism evidence="2 3">
    <name type="scientific">Aetokthonos hydrillicola Thurmond2011</name>
    <dbReference type="NCBI Taxonomy" id="2712845"/>
    <lineage>
        <taxon>Bacteria</taxon>
        <taxon>Bacillati</taxon>
        <taxon>Cyanobacteriota</taxon>
        <taxon>Cyanophyceae</taxon>
        <taxon>Nostocales</taxon>
        <taxon>Hapalosiphonaceae</taxon>
        <taxon>Aetokthonos</taxon>
    </lineage>
</organism>
<dbReference type="AlphaFoldDB" id="A0AAP5M6E9"/>
<proteinExistence type="predicted"/>
<evidence type="ECO:0000313" key="3">
    <source>
        <dbReference type="Proteomes" id="UP000667802"/>
    </source>
</evidence>
<protein>
    <submittedName>
        <fullName evidence="2">STAS domain-containing protein</fullName>
    </submittedName>
</protein>
<dbReference type="RefSeq" id="WP_208344704.1">
    <property type="nucleotide sequence ID" value="NZ_CAWQFN010000529.1"/>
</dbReference>
<keyword evidence="3" id="KW-1185">Reference proteome</keyword>
<evidence type="ECO:0000259" key="1">
    <source>
        <dbReference type="PROSITE" id="PS50801"/>
    </source>
</evidence>
<dbReference type="PROSITE" id="PS50801">
    <property type="entry name" value="STAS"/>
    <property type="match status" value="1"/>
</dbReference>
<dbReference type="SUPFAM" id="SSF52091">
    <property type="entry name" value="SpoIIaa-like"/>
    <property type="match status" value="1"/>
</dbReference>
<comment type="caution">
    <text evidence="2">The sequence shown here is derived from an EMBL/GenBank/DDBJ whole genome shotgun (WGS) entry which is preliminary data.</text>
</comment>
<accession>A0AAP5M6E9</accession>
<sequence length="109" mass="12668">MRLKRVRNPDIVCIERLEHFLRDAKKLGIMVFLAGVRPDLFRSFSNVGFEKWFPPDHIFLEKEDDDTDSATLKAVRYAYTLLGDDANTCEHCASIEDNDPRKASLYYLI</sequence>